<sequence length="343" mass="36718">MGLDDTLAAAGELQDSDIAVYAWVLEHGAASVDAVAARTGADAGEGAAAVGRLLRLRLLQQHPGEPATVFAVAPETAAAQLAAPIEAEILQQRQKLSGIRRELLRAAPTYDSRRSAAGAVEVLENLHLVREALARASERCCEEIIASQPGGGARVPEAMEEALVRDRAVLERGVRLRTLYHHTARFNGPSQAYVAAASALGGEYRTAHELFGRLIVFDRETAFIPVQDDSWGAVLIREPSTVAYLCEIFEQTWDRATPFTAAVGQQLETVSREIHETIVRLLAAGLKDEAIARRLGMSLRTARRHIADIMGNLGAESRFQAGVRAAVQGLLDAGGPDGPLVPS</sequence>
<gene>
    <name evidence="2" type="ORF">GCM10023329_00600</name>
</gene>
<dbReference type="Gene3D" id="1.10.10.10">
    <property type="entry name" value="Winged helix-like DNA-binding domain superfamily/Winged helix DNA-binding domain"/>
    <property type="match status" value="2"/>
</dbReference>
<dbReference type="PANTHER" id="PTHR34293:SF1">
    <property type="entry name" value="HTH-TYPE TRANSCRIPTIONAL REGULATOR TRMBL2"/>
    <property type="match status" value="1"/>
</dbReference>
<dbReference type="PANTHER" id="PTHR34293">
    <property type="entry name" value="HTH-TYPE TRANSCRIPTIONAL REGULATOR TRMBL2"/>
    <property type="match status" value="1"/>
</dbReference>
<dbReference type="SUPFAM" id="SSF46894">
    <property type="entry name" value="C-terminal effector domain of the bipartite response regulators"/>
    <property type="match status" value="1"/>
</dbReference>
<evidence type="ECO:0000313" key="3">
    <source>
        <dbReference type="Proteomes" id="UP001501147"/>
    </source>
</evidence>
<dbReference type="Pfam" id="PF00196">
    <property type="entry name" value="GerE"/>
    <property type="match status" value="1"/>
</dbReference>
<dbReference type="PROSITE" id="PS50043">
    <property type="entry name" value="HTH_LUXR_2"/>
    <property type="match status" value="1"/>
</dbReference>
<comment type="caution">
    <text evidence="2">The sequence shown here is derived from an EMBL/GenBank/DDBJ whole genome shotgun (WGS) entry which is preliminary data.</text>
</comment>
<dbReference type="SMART" id="SM00421">
    <property type="entry name" value="HTH_LUXR"/>
    <property type="match status" value="1"/>
</dbReference>
<evidence type="ECO:0000313" key="2">
    <source>
        <dbReference type="EMBL" id="GAA4759615.1"/>
    </source>
</evidence>
<dbReference type="EMBL" id="BAABJV010000001">
    <property type="protein sequence ID" value="GAA4759615.1"/>
    <property type="molecule type" value="Genomic_DNA"/>
</dbReference>
<protein>
    <submittedName>
        <fullName evidence="2">Helix-turn-helix transcriptional regulator</fullName>
    </submittedName>
</protein>
<proteinExistence type="predicted"/>
<dbReference type="InterPro" id="IPR000792">
    <property type="entry name" value="Tscrpt_reg_LuxR_C"/>
</dbReference>
<name>A0ABP8ZLT0_9ACTN</name>
<dbReference type="CDD" id="cd06170">
    <property type="entry name" value="LuxR_C_like"/>
    <property type="match status" value="1"/>
</dbReference>
<reference evidence="3" key="1">
    <citation type="journal article" date="2019" name="Int. J. Syst. Evol. Microbiol.">
        <title>The Global Catalogue of Microorganisms (GCM) 10K type strain sequencing project: providing services to taxonomists for standard genome sequencing and annotation.</title>
        <authorList>
            <consortium name="The Broad Institute Genomics Platform"/>
            <consortium name="The Broad Institute Genome Sequencing Center for Infectious Disease"/>
            <person name="Wu L."/>
            <person name="Ma J."/>
        </authorList>
    </citation>
    <scope>NUCLEOTIDE SEQUENCE [LARGE SCALE GENOMIC DNA]</scope>
    <source>
        <strain evidence="3">JCM 18324</strain>
    </source>
</reference>
<dbReference type="RefSeq" id="WP_345608069.1">
    <property type="nucleotide sequence ID" value="NZ_BAABJV010000001.1"/>
</dbReference>
<accession>A0ABP8ZLT0</accession>
<dbReference type="Proteomes" id="UP001501147">
    <property type="component" value="Unassembled WGS sequence"/>
</dbReference>
<organism evidence="2 3">
    <name type="scientific">Streptomyces sanyensis</name>
    <dbReference type="NCBI Taxonomy" id="568869"/>
    <lineage>
        <taxon>Bacteria</taxon>
        <taxon>Bacillati</taxon>
        <taxon>Actinomycetota</taxon>
        <taxon>Actinomycetes</taxon>
        <taxon>Kitasatosporales</taxon>
        <taxon>Streptomycetaceae</taxon>
        <taxon>Streptomyces</taxon>
    </lineage>
</organism>
<dbReference type="InterPro" id="IPR016032">
    <property type="entry name" value="Sig_transdc_resp-reg_C-effctor"/>
</dbReference>
<keyword evidence="3" id="KW-1185">Reference proteome</keyword>
<evidence type="ECO:0000259" key="1">
    <source>
        <dbReference type="PROSITE" id="PS50043"/>
    </source>
</evidence>
<dbReference type="InterPro" id="IPR036388">
    <property type="entry name" value="WH-like_DNA-bd_sf"/>
</dbReference>
<feature type="domain" description="HTH luxR-type" evidence="1">
    <location>
        <begin position="263"/>
        <end position="329"/>
    </location>
</feature>
<dbReference type="InterPro" id="IPR051797">
    <property type="entry name" value="TrmB-like"/>
</dbReference>